<feature type="transmembrane region" description="Helical" evidence="1">
    <location>
        <begin position="43"/>
        <end position="59"/>
    </location>
</feature>
<feature type="transmembrane region" description="Helical" evidence="1">
    <location>
        <begin position="71"/>
        <end position="88"/>
    </location>
</feature>
<dbReference type="OrthoDB" id="8613692at2"/>
<feature type="transmembrane region" description="Helical" evidence="1">
    <location>
        <begin position="176"/>
        <end position="193"/>
    </location>
</feature>
<evidence type="ECO:0000313" key="3">
    <source>
        <dbReference type="Proteomes" id="UP000013261"/>
    </source>
</evidence>
<evidence type="ECO:0008006" key="4">
    <source>
        <dbReference type="Google" id="ProtNLM"/>
    </source>
</evidence>
<comment type="caution">
    <text evidence="2">The sequence shown here is derived from an EMBL/GenBank/DDBJ whole genome shotgun (WGS) entry which is preliminary data.</text>
</comment>
<dbReference type="Proteomes" id="UP000013261">
    <property type="component" value="Unassembled WGS sequence"/>
</dbReference>
<evidence type="ECO:0000313" key="2">
    <source>
        <dbReference type="EMBL" id="ENW92812.1"/>
    </source>
</evidence>
<dbReference type="EMBL" id="APRL01000013">
    <property type="protein sequence ID" value="ENW92812.1"/>
    <property type="molecule type" value="Genomic_DNA"/>
</dbReference>
<dbReference type="PATRIC" id="fig|1217703.3.peg.2674"/>
<evidence type="ECO:0000256" key="1">
    <source>
        <dbReference type="SAM" id="Phobius"/>
    </source>
</evidence>
<keyword evidence="1" id="KW-1133">Transmembrane helix</keyword>
<gene>
    <name evidence="2" type="ORF">F904_02755</name>
</gene>
<keyword evidence="3" id="KW-1185">Reference proteome</keyword>
<sequence length="216" mass="25837">MKFDFRLNVVALLLFSLLLSTAFLAIAKGPLLLTWDVHLIEDIQAIMLLACVPFTWFYMKPKTLTEQKKWFWMWAIAWWFMFFGRSISWGRDFFPEVPHIYYRVISIFVIAPVVVMLFSSHLRAEIEYKFHEVKFPFWYLLIAILSLFFADSVEHHRFIYTWLITDVMNQDIVEELYETPFILALFFMAFYFMQHDQVEVTESETLPIEAKSGSYS</sequence>
<dbReference type="eggNOG" id="ENOG503045U">
    <property type="taxonomic scope" value="Bacteria"/>
</dbReference>
<protein>
    <recommendedName>
        <fullName evidence="4">Nitric oxide reductase</fullName>
    </recommendedName>
</protein>
<keyword evidence="1" id="KW-0812">Transmembrane</keyword>
<dbReference type="RefSeq" id="WP_005190236.1">
    <property type="nucleotide sequence ID" value="NZ_KB850050.1"/>
</dbReference>
<feature type="transmembrane region" description="Helical" evidence="1">
    <location>
        <begin position="138"/>
        <end position="156"/>
    </location>
</feature>
<reference evidence="2 3" key="1">
    <citation type="submission" date="2013-02" db="EMBL/GenBank/DDBJ databases">
        <title>The Genome Sequence of Acinetobacter sp. ANC 4105.</title>
        <authorList>
            <consortium name="The Broad Institute Genome Sequencing Platform"/>
            <consortium name="The Broad Institute Genome Sequencing Center for Infectious Disease"/>
            <person name="Cerqueira G."/>
            <person name="Feldgarden M."/>
            <person name="Courvalin P."/>
            <person name="Perichon B."/>
            <person name="Grillot-Courvalin C."/>
            <person name="Clermont D."/>
            <person name="Rocha E."/>
            <person name="Yoon E.-J."/>
            <person name="Nemec A."/>
            <person name="Walker B."/>
            <person name="Young S.K."/>
            <person name="Zeng Q."/>
            <person name="Gargeya S."/>
            <person name="Fitzgerald M."/>
            <person name="Haas B."/>
            <person name="Abouelleil A."/>
            <person name="Alvarado L."/>
            <person name="Arachchi H.M."/>
            <person name="Berlin A.M."/>
            <person name="Chapman S.B."/>
            <person name="Dewar J."/>
            <person name="Goldberg J."/>
            <person name="Griggs A."/>
            <person name="Gujja S."/>
            <person name="Hansen M."/>
            <person name="Howarth C."/>
            <person name="Imamovic A."/>
            <person name="Larimer J."/>
            <person name="McCowan C."/>
            <person name="Murphy C."/>
            <person name="Neiman D."/>
            <person name="Pearson M."/>
            <person name="Priest M."/>
            <person name="Roberts A."/>
            <person name="Saif S."/>
            <person name="Shea T."/>
            <person name="Sisk P."/>
            <person name="Sykes S."/>
            <person name="Wortman J."/>
            <person name="Nusbaum C."/>
            <person name="Birren B."/>
        </authorList>
    </citation>
    <scope>NUCLEOTIDE SEQUENCE [LARGE SCALE GENOMIC DNA]</scope>
    <source>
        <strain evidence="2 3">ANC 4105</strain>
    </source>
</reference>
<dbReference type="AlphaFoldDB" id="N9L958"/>
<accession>N9L958</accession>
<name>N9L958_9GAMM</name>
<feature type="transmembrane region" description="Helical" evidence="1">
    <location>
        <begin position="100"/>
        <end position="118"/>
    </location>
</feature>
<organism evidence="2 3">
    <name type="scientific">Acinetobacter dispersus</name>
    <dbReference type="NCBI Taxonomy" id="70348"/>
    <lineage>
        <taxon>Bacteria</taxon>
        <taxon>Pseudomonadati</taxon>
        <taxon>Pseudomonadota</taxon>
        <taxon>Gammaproteobacteria</taxon>
        <taxon>Moraxellales</taxon>
        <taxon>Moraxellaceae</taxon>
        <taxon>Acinetobacter</taxon>
    </lineage>
</organism>
<keyword evidence="1" id="KW-0472">Membrane</keyword>
<proteinExistence type="predicted"/>
<dbReference type="HOGENOM" id="CLU_111009_0_0_6"/>